<evidence type="ECO:0000256" key="1">
    <source>
        <dbReference type="SAM" id="MobiDB-lite"/>
    </source>
</evidence>
<evidence type="ECO:0000313" key="5">
    <source>
        <dbReference type="Proteomes" id="UP000325187"/>
    </source>
</evidence>
<comment type="caution">
    <text evidence="3">The sequence shown here is derived from an EMBL/GenBank/DDBJ whole genome shotgun (WGS) entry which is preliminary data.</text>
</comment>
<dbReference type="PROSITE" id="PS51257">
    <property type="entry name" value="PROKAR_LIPOPROTEIN"/>
    <property type="match status" value="1"/>
</dbReference>
<protein>
    <submittedName>
        <fullName evidence="3">Uncharacterized protein</fullName>
    </submittedName>
</protein>
<sequence>MSRFLTLGLMIAVMGLSACGRRGDIVPPDGKTEDPRIEDFRKIPPRDAEGPEQL</sequence>
<evidence type="ECO:0000313" key="2">
    <source>
        <dbReference type="EMBL" id="GEQ97151.1"/>
    </source>
</evidence>
<organism evidence="3 5">
    <name type="scientific">Iodidimonas gelatinilytica</name>
    <dbReference type="NCBI Taxonomy" id="1236966"/>
    <lineage>
        <taxon>Bacteria</taxon>
        <taxon>Pseudomonadati</taxon>
        <taxon>Pseudomonadota</taxon>
        <taxon>Alphaproteobacteria</taxon>
        <taxon>Iodidimonadales</taxon>
        <taxon>Iodidimonadaceae</taxon>
        <taxon>Iodidimonas</taxon>
    </lineage>
</organism>
<dbReference type="AlphaFoldDB" id="A0A5A7MVS7"/>
<dbReference type="EMBL" id="BKCL01000002">
    <property type="protein sequence ID" value="GEQ97151.1"/>
    <property type="molecule type" value="Genomic_DNA"/>
</dbReference>
<name>A0A5A7MVS7_9PROT</name>
<evidence type="ECO:0000313" key="4">
    <source>
        <dbReference type="Proteomes" id="UP000322084"/>
    </source>
</evidence>
<dbReference type="EMBL" id="BKCM01000001">
    <property type="protein sequence ID" value="GEQ99483.1"/>
    <property type="molecule type" value="Genomic_DNA"/>
</dbReference>
<keyword evidence="5" id="KW-1185">Reference proteome</keyword>
<evidence type="ECO:0000313" key="3">
    <source>
        <dbReference type="EMBL" id="GEQ99483.1"/>
    </source>
</evidence>
<accession>A0A5A7MVS7</accession>
<gene>
    <name evidence="2" type="ORF">JCM17844_07880</name>
    <name evidence="3" type="ORF">JCM17845_01070</name>
</gene>
<dbReference type="Proteomes" id="UP000322084">
    <property type="component" value="Unassembled WGS sequence"/>
</dbReference>
<dbReference type="Proteomes" id="UP000325187">
    <property type="component" value="Unassembled WGS sequence"/>
</dbReference>
<feature type="region of interest" description="Disordered" evidence="1">
    <location>
        <begin position="22"/>
        <end position="54"/>
    </location>
</feature>
<reference evidence="4 5" key="1">
    <citation type="submission" date="2019-09" db="EMBL/GenBank/DDBJ databases">
        <title>NBRP : Genome information of microbial organism related human and environment.</title>
        <authorList>
            <person name="Hattori M."/>
            <person name="Oshima K."/>
            <person name="Inaba H."/>
            <person name="Suda W."/>
            <person name="Sakamoto M."/>
            <person name="Iino T."/>
            <person name="Kitahara M."/>
            <person name="Oshida Y."/>
            <person name="Iida T."/>
            <person name="Kudo T."/>
            <person name="Itoh T."/>
            <person name="Ohkuma M."/>
        </authorList>
    </citation>
    <scope>NUCLEOTIDE SEQUENCE [LARGE SCALE GENOMIC DNA]</scope>
    <source>
        <strain evidence="2 4">Hi-2</strain>
        <strain evidence="3 5">Mie-1</strain>
    </source>
</reference>
<accession>A0A5A7MME0</accession>
<feature type="compositionally biased region" description="Basic and acidic residues" evidence="1">
    <location>
        <begin position="30"/>
        <end position="54"/>
    </location>
</feature>
<proteinExistence type="predicted"/>
<dbReference type="RefSeq" id="WP_149999707.1">
    <property type="nucleotide sequence ID" value="NZ_BKCL01000002.1"/>
</dbReference>